<keyword evidence="10" id="KW-0067">ATP-binding</keyword>
<dbReference type="GO" id="GO:0046654">
    <property type="term" value="P:tetrahydrofolate biosynthetic process"/>
    <property type="evidence" value="ECO:0007669"/>
    <property type="project" value="UniProtKB-UniRule"/>
</dbReference>
<reference evidence="15 16" key="1">
    <citation type="submission" date="2019-03" db="EMBL/GenBank/DDBJ databases">
        <title>Genomic Encyclopedia of Type Strains, Phase IV (KMG-IV): sequencing the most valuable type-strain genomes for metagenomic binning, comparative biology and taxonomic classification.</title>
        <authorList>
            <person name="Goeker M."/>
        </authorList>
    </citation>
    <scope>NUCLEOTIDE SEQUENCE [LARGE SCALE GENOMIC DNA]</scope>
    <source>
        <strain evidence="15 16">DSM 11170</strain>
    </source>
</reference>
<organism evidence="15 16">
    <name type="scientific">Heliophilum fasciatum</name>
    <dbReference type="NCBI Taxonomy" id="35700"/>
    <lineage>
        <taxon>Bacteria</taxon>
        <taxon>Bacillati</taxon>
        <taxon>Bacillota</taxon>
        <taxon>Clostridia</taxon>
        <taxon>Eubacteriales</taxon>
        <taxon>Heliobacteriaceae</taxon>
        <taxon>Heliophilum</taxon>
    </lineage>
</organism>
<keyword evidence="16" id="KW-1185">Reference proteome</keyword>
<evidence type="ECO:0000256" key="2">
    <source>
        <dbReference type="ARBA" id="ARBA00001353"/>
    </source>
</evidence>
<dbReference type="Proteomes" id="UP000294813">
    <property type="component" value="Unassembled WGS sequence"/>
</dbReference>
<keyword evidence="11 13" id="KW-0289">Folate biosynthesis</keyword>
<evidence type="ECO:0000256" key="1">
    <source>
        <dbReference type="ARBA" id="ARBA00000198"/>
    </source>
</evidence>
<evidence type="ECO:0000256" key="3">
    <source>
        <dbReference type="ARBA" id="ARBA00005013"/>
    </source>
</evidence>
<dbReference type="CDD" id="cd00534">
    <property type="entry name" value="DHNA_DHNTPE"/>
    <property type="match status" value="1"/>
</dbReference>
<dbReference type="EC" id="4.1.2.25" evidence="13"/>
<dbReference type="SUPFAM" id="SSF55083">
    <property type="entry name" value="6-hydroxymethyl-7,8-dihydropterin pyrophosphokinase, HPPK"/>
    <property type="match status" value="1"/>
</dbReference>
<dbReference type="GO" id="GO:0003848">
    <property type="term" value="F:2-amino-4-hydroxy-6-hydroxymethyldihydropteridine diphosphokinase activity"/>
    <property type="evidence" value="ECO:0007669"/>
    <property type="project" value="UniProtKB-EC"/>
</dbReference>
<evidence type="ECO:0000256" key="9">
    <source>
        <dbReference type="ARBA" id="ARBA00022777"/>
    </source>
</evidence>
<evidence type="ECO:0000256" key="4">
    <source>
        <dbReference type="ARBA" id="ARBA00005051"/>
    </source>
</evidence>
<comment type="similarity">
    <text evidence="5 13">Belongs to the DHNA family.</text>
</comment>
<dbReference type="InterPro" id="IPR000550">
    <property type="entry name" value="Hppk"/>
</dbReference>
<evidence type="ECO:0000256" key="7">
    <source>
        <dbReference type="ARBA" id="ARBA00022679"/>
    </source>
</evidence>
<dbReference type="SMART" id="SM00905">
    <property type="entry name" value="FolB"/>
    <property type="match status" value="1"/>
</dbReference>
<dbReference type="GO" id="GO:0005524">
    <property type="term" value="F:ATP binding"/>
    <property type="evidence" value="ECO:0007669"/>
    <property type="project" value="UniProtKB-KW"/>
</dbReference>
<dbReference type="PROSITE" id="PS00794">
    <property type="entry name" value="HPPK"/>
    <property type="match status" value="1"/>
</dbReference>
<keyword evidence="7" id="KW-0808">Transferase</keyword>
<dbReference type="NCBIfam" id="TIGR00526">
    <property type="entry name" value="folB_dom"/>
    <property type="match status" value="1"/>
</dbReference>
<comment type="catalytic activity">
    <reaction evidence="1">
        <text>6-hydroxymethyl-7,8-dihydropterin + ATP = (7,8-dihydropterin-6-yl)methyl diphosphate + AMP + H(+)</text>
        <dbReference type="Rhea" id="RHEA:11412"/>
        <dbReference type="ChEBI" id="CHEBI:15378"/>
        <dbReference type="ChEBI" id="CHEBI:30616"/>
        <dbReference type="ChEBI" id="CHEBI:44841"/>
        <dbReference type="ChEBI" id="CHEBI:72950"/>
        <dbReference type="ChEBI" id="CHEBI:456215"/>
        <dbReference type="EC" id="2.7.6.3"/>
    </reaction>
</comment>
<dbReference type="InterPro" id="IPR043133">
    <property type="entry name" value="GTP-CH-I_C/QueF"/>
</dbReference>
<name>A0A4R2RY14_9FIRM</name>
<dbReference type="AlphaFoldDB" id="A0A4R2RY14"/>
<sequence>MSRRVPEGDRIGLYGLRFYGYHGALPEEAVLGQPFDVDAELFLDLAPAGRQDAVTATVHYGEVYARMHAMVETKRYQTIEALAEALAAAVLEDFPLVEAIRLRVEKPKAPVPGIFRAMAVEIVRYRQPQPEPTEQTVAIALGSNLGDRVATLAEALTCLATMPGLTLLAHSSWYETAPVGAVPQGAFLNGVALFRTSWSPWRLLVTLQAVEQQFGRQREVKWGPRTLDLDILFVGDQVIDAPGLQVPHPEIGRRAFVLVPLAEVAPDWVFPDGRTTRELLQALDEHRDHFDVVLHIERKSIRIDALTHGDGSGECCSVSAIETADREGHH</sequence>
<keyword evidence="9 15" id="KW-0418">Kinase</keyword>
<dbReference type="PANTHER" id="PTHR43071:SF1">
    <property type="entry name" value="2-AMINO-4-HYDROXY-6-HYDROXYMETHYLDIHYDROPTERIDINE PYROPHOSPHOKINASE"/>
    <property type="match status" value="1"/>
</dbReference>
<comment type="pathway">
    <text evidence="4">Cofactor biosynthesis; tetrahydrofolate biosynthesis; 2-amino-4-hydroxy-6-hydroxymethyl-7,8-dihydropteridine diphosphate from 7,8-dihydroneopterin triphosphate: step 4/4.</text>
</comment>
<dbReference type="GO" id="GO:0046656">
    <property type="term" value="P:folic acid biosynthetic process"/>
    <property type="evidence" value="ECO:0007669"/>
    <property type="project" value="UniProtKB-UniRule"/>
</dbReference>
<dbReference type="OrthoDB" id="9808041at2"/>
<comment type="function">
    <text evidence="13">Catalyzes the conversion of 7,8-dihydroneopterin to 6-hydroxymethyl-7,8-dihydropterin.</text>
</comment>
<dbReference type="NCBIfam" id="TIGR01498">
    <property type="entry name" value="folK"/>
    <property type="match status" value="1"/>
</dbReference>
<dbReference type="Pfam" id="PF01288">
    <property type="entry name" value="HPPK"/>
    <property type="match status" value="1"/>
</dbReference>
<evidence type="ECO:0000256" key="11">
    <source>
        <dbReference type="ARBA" id="ARBA00022909"/>
    </source>
</evidence>
<evidence type="ECO:0000313" key="16">
    <source>
        <dbReference type="Proteomes" id="UP000294813"/>
    </source>
</evidence>
<evidence type="ECO:0000256" key="13">
    <source>
        <dbReference type="RuleBase" id="RU362079"/>
    </source>
</evidence>
<dbReference type="InterPro" id="IPR006156">
    <property type="entry name" value="Dihydroneopterin_aldolase"/>
</dbReference>
<comment type="catalytic activity">
    <reaction evidence="2 13">
        <text>7,8-dihydroneopterin = 6-hydroxymethyl-7,8-dihydropterin + glycolaldehyde</text>
        <dbReference type="Rhea" id="RHEA:10540"/>
        <dbReference type="ChEBI" id="CHEBI:17001"/>
        <dbReference type="ChEBI" id="CHEBI:17071"/>
        <dbReference type="ChEBI" id="CHEBI:44841"/>
        <dbReference type="EC" id="4.1.2.25"/>
    </reaction>
</comment>
<feature type="domain" description="7,8-dihydro-6-hydroxymethylpterin-pyrophosphokinase" evidence="14">
    <location>
        <begin position="221"/>
        <end position="232"/>
    </location>
</feature>
<keyword evidence="12 13" id="KW-0456">Lyase</keyword>
<dbReference type="Gene3D" id="3.30.70.560">
    <property type="entry name" value="7,8-Dihydro-6-hydroxymethylpterin-pyrophosphokinase HPPK"/>
    <property type="match status" value="1"/>
</dbReference>
<accession>A0A4R2RY14</accession>
<dbReference type="Pfam" id="PF02152">
    <property type="entry name" value="FolB"/>
    <property type="match status" value="1"/>
</dbReference>
<dbReference type="EC" id="2.7.6.3" evidence="13"/>
<evidence type="ECO:0000256" key="8">
    <source>
        <dbReference type="ARBA" id="ARBA00022741"/>
    </source>
</evidence>
<keyword evidence="8" id="KW-0547">Nucleotide-binding</keyword>
<dbReference type="GO" id="GO:0004150">
    <property type="term" value="F:dihydroneopterin aldolase activity"/>
    <property type="evidence" value="ECO:0007669"/>
    <property type="project" value="UniProtKB-UniRule"/>
</dbReference>
<dbReference type="CDD" id="cd00483">
    <property type="entry name" value="HPPK"/>
    <property type="match status" value="1"/>
</dbReference>
<comment type="pathway">
    <text evidence="3 13">Cofactor biosynthesis; tetrahydrofolate biosynthesis; 2-amino-4-hydroxy-6-hydroxymethyl-7,8-dihydropteridine diphosphate from 7,8-dihydroneopterin triphosphate: step 3/4.</text>
</comment>
<dbReference type="UniPathway" id="UPA00077">
    <property type="reaction ID" value="UER00154"/>
</dbReference>
<evidence type="ECO:0000313" key="15">
    <source>
        <dbReference type="EMBL" id="TCP68404.1"/>
    </source>
</evidence>
<dbReference type="InterPro" id="IPR035907">
    <property type="entry name" value="Hppk_sf"/>
</dbReference>
<dbReference type="Gene3D" id="3.30.1130.10">
    <property type="match status" value="1"/>
</dbReference>
<dbReference type="GO" id="GO:0016301">
    <property type="term" value="F:kinase activity"/>
    <property type="evidence" value="ECO:0007669"/>
    <property type="project" value="UniProtKB-KW"/>
</dbReference>
<dbReference type="NCBIfam" id="TIGR00525">
    <property type="entry name" value="folB"/>
    <property type="match status" value="1"/>
</dbReference>
<evidence type="ECO:0000256" key="10">
    <source>
        <dbReference type="ARBA" id="ARBA00022840"/>
    </source>
</evidence>
<dbReference type="EMBL" id="SLXT01000003">
    <property type="protein sequence ID" value="TCP68404.1"/>
    <property type="molecule type" value="Genomic_DNA"/>
</dbReference>
<proteinExistence type="inferred from homology"/>
<evidence type="ECO:0000259" key="14">
    <source>
        <dbReference type="PROSITE" id="PS00794"/>
    </source>
</evidence>
<evidence type="ECO:0000256" key="12">
    <source>
        <dbReference type="ARBA" id="ARBA00023239"/>
    </source>
</evidence>
<protein>
    <recommendedName>
        <fullName evidence="13">Bifunctional folate synthesis protein</fullName>
    </recommendedName>
    <domain>
        <recommendedName>
            <fullName evidence="13">Dihydroneopterin aldolase</fullName>
            <shortName evidence="13">DHNA</shortName>
            <ecNumber evidence="13">4.1.2.25</ecNumber>
        </recommendedName>
        <alternativeName>
            <fullName evidence="13">7,8-dihydroneopterin aldolase</fullName>
        </alternativeName>
    </domain>
    <domain>
        <recommendedName>
            <fullName evidence="13">2-amino-4-hydroxy-6-hydroxymethyldihydropteridine pyrophosphokinase</fullName>
            <ecNumber evidence="13">2.7.6.3</ecNumber>
        </recommendedName>
        <alternativeName>
            <fullName evidence="13">6-hydroxymethyl-7,8-dihydropterin pyrophosphokinase</fullName>
            <shortName evidence="13">PPPK</shortName>
        </alternativeName>
        <alternativeName>
            <fullName evidence="13">7,8-dihydro-6-hydroxymethylpterin pyrophosphokinase</fullName>
            <shortName evidence="13">HPPK</shortName>
        </alternativeName>
    </domain>
</protein>
<dbReference type="InterPro" id="IPR006157">
    <property type="entry name" value="FolB_dom"/>
</dbReference>
<gene>
    <name evidence="15" type="ORF">EDD73_10333</name>
</gene>
<dbReference type="RefSeq" id="WP_131918001.1">
    <property type="nucleotide sequence ID" value="NZ_JAOQNU010000003.1"/>
</dbReference>
<dbReference type="SUPFAM" id="SSF55620">
    <property type="entry name" value="Tetrahydrobiopterin biosynthesis enzymes-like"/>
    <property type="match status" value="1"/>
</dbReference>
<comment type="similarity">
    <text evidence="6">In the N-terminal section; belongs to the DHNA family.</text>
</comment>
<evidence type="ECO:0000256" key="6">
    <source>
        <dbReference type="ARBA" id="ARBA00009640"/>
    </source>
</evidence>
<dbReference type="FunFam" id="3.30.1130.10:FF:000003">
    <property type="entry name" value="7,8-dihydroneopterin aldolase"/>
    <property type="match status" value="1"/>
</dbReference>
<comment type="caution">
    <text evidence="15">The sequence shown here is derived from an EMBL/GenBank/DDBJ whole genome shotgun (WGS) entry which is preliminary data.</text>
</comment>
<dbReference type="PANTHER" id="PTHR43071">
    <property type="entry name" value="2-AMINO-4-HYDROXY-6-HYDROXYMETHYLDIHYDROPTERIDINE PYROPHOSPHOKINASE"/>
    <property type="match status" value="1"/>
</dbReference>
<evidence type="ECO:0000256" key="5">
    <source>
        <dbReference type="ARBA" id="ARBA00005708"/>
    </source>
</evidence>